<dbReference type="KEGG" id="ngk:NGK_0105"/>
<dbReference type="HOGENOM" id="CLU_083252_4_0_4"/>
<organism evidence="11 12">
    <name type="scientific">Neisseria gonorrhoeae (strain NCCP11945)</name>
    <dbReference type="NCBI Taxonomy" id="521006"/>
    <lineage>
        <taxon>Bacteria</taxon>
        <taxon>Pseudomonadati</taxon>
        <taxon>Pseudomonadota</taxon>
        <taxon>Betaproteobacteria</taxon>
        <taxon>Neisseriales</taxon>
        <taxon>Neisseriaceae</taxon>
        <taxon>Neisseria</taxon>
    </lineage>
</organism>
<keyword evidence="8 9" id="KW-0472">Membrane</keyword>
<feature type="transmembrane region" description="Helical" evidence="9">
    <location>
        <begin position="175"/>
        <end position="195"/>
    </location>
</feature>
<comment type="catalytic activity">
    <reaction evidence="9">
        <text>Release of signal peptides from bacterial membrane prolipoproteins. Hydrolyzes -Xaa-Yaa-Zaa-|-(S,diacylglyceryl)Cys-, in which Xaa is hydrophobic (preferably Leu), and Yaa (Ala or Ser) and Zaa (Gly or Ala) have small, neutral side chains.</text>
        <dbReference type="EC" id="3.4.23.36"/>
    </reaction>
</comment>
<dbReference type="UniPathway" id="UPA00665"/>
<keyword evidence="5 9" id="KW-0064">Aspartyl protease</keyword>
<evidence type="ECO:0000313" key="11">
    <source>
        <dbReference type="EMBL" id="ACF28803.1"/>
    </source>
</evidence>
<dbReference type="EC" id="3.4.23.36" evidence="9"/>
<feature type="active site" evidence="9">
    <location>
        <position position="183"/>
    </location>
</feature>
<feature type="transmembrane region" description="Helical" evidence="9">
    <location>
        <begin position="84"/>
        <end position="104"/>
    </location>
</feature>
<sequence length="207" mass="23426">MRTGPDSRLRGNDGFQDYGICRFGYRKGGFRVEWHSFIRLLKNMSSSVSSKTRYWVLALAAIVLDQWSKWAVLSSFQYRERVNVIPSFFDLTLVYNPGAAFSFLADQGGWQKYFFLVLAVAVSAYLVRAILRDEFAALGKIGAAMIIGGASGNVIDRLIHGHVVDFLLFYWQNWFYPAFNIADSFICVGAVLAVLDNIVHRKDSKKT</sequence>
<proteinExistence type="inferred from homology"/>
<reference evidence="11 12" key="1">
    <citation type="journal article" date="2008" name="J. Bacteriol.">
        <title>Complete genome sequence of Neisseria gonorrhoeae NCCP11945.</title>
        <authorList>
            <person name="Chung G.T."/>
            <person name="Yoo J.S."/>
            <person name="Oh H.B."/>
            <person name="Lee Y.S."/>
            <person name="Cha S.H."/>
            <person name="Kim S.J."/>
            <person name="Yoo C.K."/>
        </authorList>
    </citation>
    <scope>NUCLEOTIDE SEQUENCE [LARGE SCALE GENOMIC DNA]</scope>
    <source>
        <strain evidence="11 12">NCCP11945</strain>
    </source>
</reference>
<dbReference type="NCBIfam" id="TIGR00077">
    <property type="entry name" value="lspA"/>
    <property type="match status" value="1"/>
</dbReference>
<evidence type="ECO:0000256" key="7">
    <source>
        <dbReference type="ARBA" id="ARBA00022989"/>
    </source>
</evidence>
<dbReference type="Proteomes" id="UP000002564">
    <property type="component" value="Chromosome"/>
</dbReference>
<dbReference type="AlphaFoldDB" id="B4RPZ1"/>
<gene>
    <name evidence="9" type="primary">lspA</name>
    <name evidence="11" type="ordered locus">NGK_0105</name>
</gene>
<dbReference type="PRINTS" id="PR00781">
    <property type="entry name" value="LIPOSIGPTASE"/>
</dbReference>
<dbReference type="PANTHER" id="PTHR33695:SF1">
    <property type="entry name" value="LIPOPROTEIN SIGNAL PEPTIDASE"/>
    <property type="match status" value="1"/>
</dbReference>
<protein>
    <recommendedName>
        <fullName evidence="9">Lipoprotein signal peptidase</fullName>
        <ecNumber evidence="9">3.4.23.36</ecNumber>
    </recommendedName>
    <alternativeName>
        <fullName evidence="9">Prolipoprotein signal peptidase</fullName>
    </alternativeName>
    <alternativeName>
        <fullName evidence="9">Signal peptidase II</fullName>
        <shortName evidence="9">SPase II</shortName>
    </alternativeName>
</protein>
<dbReference type="GO" id="GO:0006508">
    <property type="term" value="P:proteolysis"/>
    <property type="evidence" value="ECO:0007669"/>
    <property type="project" value="UniProtKB-KW"/>
</dbReference>
<evidence type="ECO:0000256" key="8">
    <source>
        <dbReference type="ARBA" id="ARBA00023136"/>
    </source>
</evidence>
<evidence type="ECO:0000256" key="6">
    <source>
        <dbReference type="ARBA" id="ARBA00022801"/>
    </source>
</evidence>
<comment type="similarity">
    <text evidence="1 9 10">Belongs to the peptidase A8 family.</text>
</comment>
<feature type="transmembrane region" description="Helical" evidence="9">
    <location>
        <begin position="135"/>
        <end position="155"/>
    </location>
</feature>
<dbReference type="PANTHER" id="PTHR33695">
    <property type="entry name" value="LIPOPROTEIN SIGNAL PEPTIDASE"/>
    <property type="match status" value="1"/>
</dbReference>
<dbReference type="GO" id="GO:0004190">
    <property type="term" value="F:aspartic-type endopeptidase activity"/>
    <property type="evidence" value="ECO:0007669"/>
    <property type="project" value="UniProtKB-UniRule"/>
</dbReference>
<keyword evidence="9" id="KW-0997">Cell inner membrane</keyword>
<evidence type="ECO:0000256" key="10">
    <source>
        <dbReference type="RuleBase" id="RU004181"/>
    </source>
</evidence>
<keyword evidence="7 9" id="KW-1133">Transmembrane helix</keyword>
<dbReference type="Pfam" id="PF01252">
    <property type="entry name" value="Peptidase_A8"/>
    <property type="match status" value="1"/>
</dbReference>
<name>B4RPZ1_NEIG2</name>
<evidence type="ECO:0000256" key="2">
    <source>
        <dbReference type="ARBA" id="ARBA00022475"/>
    </source>
</evidence>
<keyword evidence="3 9" id="KW-0645">Protease</keyword>
<comment type="function">
    <text evidence="9">This protein specifically catalyzes the removal of signal peptides from prolipoproteins.</text>
</comment>
<dbReference type="EMBL" id="CP001050">
    <property type="protein sequence ID" value="ACF28803.1"/>
    <property type="molecule type" value="Genomic_DNA"/>
</dbReference>
<keyword evidence="2 9" id="KW-1003">Cell membrane</keyword>
<keyword evidence="6 9" id="KW-0378">Hydrolase</keyword>
<feature type="transmembrane region" description="Helical" evidence="9">
    <location>
        <begin position="110"/>
        <end position="128"/>
    </location>
</feature>
<evidence type="ECO:0000256" key="3">
    <source>
        <dbReference type="ARBA" id="ARBA00022670"/>
    </source>
</evidence>
<evidence type="ECO:0000256" key="4">
    <source>
        <dbReference type="ARBA" id="ARBA00022692"/>
    </source>
</evidence>
<dbReference type="HAMAP" id="MF_00161">
    <property type="entry name" value="LspA"/>
    <property type="match status" value="1"/>
</dbReference>
<evidence type="ECO:0000313" key="12">
    <source>
        <dbReference type="Proteomes" id="UP000002564"/>
    </source>
</evidence>
<comment type="pathway">
    <text evidence="9">Protein modification; lipoprotein biosynthesis (signal peptide cleavage).</text>
</comment>
<comment type="subcellular location">
    <subcellularLocation>
        <location evidence="9">Cell inner membrane</location>
        <topology evidence="9">Multi-pass membrane protein</topology>
    </subcellularLocation>
</comment>
<evidence type="ECO:0000256" key="1">
    <source>
        <dbReference type="ARBA" id="ARBA00006139"/>
    </source>
</evidence>
<keyword evidence="4 9" id="KW-0812">Transmembrane</keyword>
<dbReference type="InterPro" id="IPR001872">
    <property type="entry name" value="Peptidase_A8"/>
</dbReference>
<dbReference type="GO" id="GO:0005886">
    <property type="term" value="C:plasma membrane"/>
    <property type="evidence" value="ECO:0007669"/>
    <property type="project" value="UniProtKB-SubCell"/>
</dbReference>
<accession>B4RPZ1</accession>
<evidence type="ECO:0000256" key="9">
    <source>
        <dbReference type="HAMAP-Rule" id="MF_00161"/>
    </source>
</evidence>
<evidence type="ECO:0000256" key="5">
    <source>
        <dbReference type="ARBA" id="ARBA00022750"/>
    </source>
</evidence>
<feature type="active site" evidence="9">
    <location>
        <position position="165"/>
    </location>
</feature>